<keyword evidence="3" id="KW-1185">Reference proteome</keyword>
<accession>A0A9Q1IAF0</accession>
<proteinExistence type="predicted"/>
<evidence type="ECO:0000313" key="3">
    <source>
        <dbReference type="Proteomes" id="UP001152622"/>
    </source>
</evidence>
<dbReference type="EMBL" id="JAINUF010000021">
    <property type="protein sequence ID" value="KAJ8334528.1"/>
    <property type="molecule type" value="Genomic_DNA"/>
</dbReference>
<comment type="caution">
    <text evidence="2">The sequence shown here is derived from an EMBL/GenBank/DDBJ whole genome shotgun (WGS) entry which is preliminary data.</text>
</comment>
<dbReference type="OrthoDB" id="10531795at2759"/>
<name>A0A9Q1IAF0_SYNKA</name>
<feature type="compositionally biased region" description="Basic and acidic residues" evidence="1">
    <location>
        <begin position="135"/>
        <end position="147"/>
    </location>
</feature>
<protein>
    <submittedName>
        <fullName evidence="2">Uncharacterized protein</fullName>
    </submittedName>
</protein>
<evidence type="ECO:0000313" key="2">
    <source>
        <dbReference type="EMBL" id="KAJ8334528.1"/>
    </source>
</evidence>
<gene>
    <name evidence="2" type="ORF">SKAU_G00401670</name>
</gene>
<feature type="region of interest" description="Disordered" evidence="1">
    <location>
        <begin position="111"/>
        <end position="147"/>
    </location>
</feature>
<dbReference type="AlphaFoldDB" id="A0A9Q1IAF0"/>
<organism evidence="2 3">
    <name type="scientific">Synaphobranchus kaupii</name>
    <name type="common">Kaup's arrowtooth eel</name>
    <dbReference type="NCBI Taxonomy" id="118154"/>
    <lineage>
        <taxon>Eukaryota</taxon>
        <taxon>Metazoa</taxon>
        <taxon>Chordata</taxon>
        <taxon>Craniata</taxon>
        <taxon>Vertebrata</taxon>
        <taxon>Euteleostomi</taxon>
        <taxon>Actinopterygii</taxon>
        <taxon>Neopterygii</taxon>
        <taxon>Teleostei</taxon>
        <taxon>Anguilliformes</taxon>
        <taxon>Synaphobranchidae</taxon>
        <taxon>Synaphobranchus</taxon>
    </lineage>
</organism>
<sequence length="147" mass="16524">MAGLTVLFRFLYEGFMRDRQGRLTDEWHYQKRGLCFGGRGGEQKQRLAVRKARCPRSGDCTFRAAERETMTLVMDLHSWQFAQAGSELIQLPGQITTSREHTRTPILIGAFPSPSADPIGAFPPPPARGRTLTSETDRAEERLSAQD</sequence>
<evidence type="ECO:0000256" key="1">
    <source>
        <dbReference type="SAM" id="MobiDB-lite"/>
    </source>
</evidence>
<dbReference type="Proteomes" id="UP001152622">
    <property type="component" value="Chromosome 21"/>
</dbReference>
<reference evidence="2" key="1">
    <citation type="journal article" date="2023" name="Science">
        <title>Genome structures resolve the early diversification of teleost fishes.</title>
        <authorList>
            <person name="Parey E."/>
            <person name="Louis A."/>
            <person name="Montfort J."/>
            <person name="Bouchez O."/>
            <person name="Roques C."/>
            <person name="Iampietro C."/>
            <person name="Lluch J."/>
            <person name="Castinel A."/>
            <person name="Donnadieu C."/>
            <person name="Desvignes T."/>
            <person name="Floi Bucao C."/>
            <person name="Jouanno E."/>
            <person name="Wen M."/>
            <person name="Mejri S."/>
            <person name="Dirks R."/>
            <person name="Jansen H."/>
            <person name="Henkel C."/>
            <person name="Chen W.J."/>
            <person name="Zahm M."/>
            <person name="Cabau C."/>
            <person name="Klopp C."/>
            <person name="Thompson A.W."/>
            <person name="Robinson-Rechavi M."/>
            <person name="Braasch I."/>
            <person name="Lecointre G."/>
            <person name="Bobe J."/>
            <person name="Postlethwait J.H."/>
            <person name="Berthelot C."/>
            <person name="Roest Crollius H."/>
            <person name="Guiguen Y."/>
        </authorList>
    </citation>
    <scope>NUCLEOTIDE SEQUENCE</scope>
    <source>
        <strain evidence="2">WJC10195</strain>
    </source>
</reference>